<evidence type="ECO:0000256" key="1">
    <source>
        <dbReference type="RuleBase" id="RU369025"/>
    </source>
</evidence>
<keyword evidence="3" id="KW-1185">Reference proteome</keyword>
<organism evidence="2 3">
    <name type="scientific">Pseudoxanthomonas dokdonensis</name>
    <dbReference type="NCBI Taxonomy" id="344882"/>
    <lineage>
        <taxon>Bacteria</taxon>
        <taxon>Pseudomonadati</taxon>
        <taxon>Pseudomonadota</taxon>
        <taxon>Gammaproteobacteria</taxon>
        <taxon>Lysobacterales</taxon>
        <taxon>Lysobacteraceae</taxon>
        <taxon>Pseudoxanthomonas</taxon>
    </lineage>
</organism>
<feature type="transmembrane region" description="Helical" evidence="1">
    <location>
        <begin position="108"/>
        <end position="133"/>
    </location>
</feature>
<dbReference type="AlphaFoldDB" id="A0A0R0CNU7"/>
<feature type="transmembrane region" description="Helical" evidence="1">
    <location>
        <begin position="401"/>
        <end position="422"/>
    </location>
</feature>
<evidence type="ECO:0000313" key="3">
    <source>
        <dbReference type="Proteomes" id="UP000052052"/>
    </source>
</evidence>
<dbReference type="PATRIC" id="fig|344882.3.peg.1727"/>
<keyword evidence="1" id="KW-0472">Membrane</keyword>
<feature type="transmembrane region" description="Helical" evidence="1">
    <location>
        <begin position="469"/>
        <end position="490"/>
    </location>
</feature>
<keyword evidence="1" id="KW-0406">Ion transport</keyword>
<feature type="transmembrane region" description="Helical" evidence="1">
    <location>
        <begin position="198"/>
        <end position="216"/>
    </location>
</feature>
<dbReference type="GO" id="GO:0005886">
    <property type="term" value="C:plasma membrane"/>
    <property type="evidence" value="ECO:0007669"/>
    <property type="project" value="UniProtKB-SubCell"/>
</dbReference>
<feature type="transmembrane region" description="Helical" evidence="1">
    <location>
        <begin position="259"/>
        <end position="283"/>
    </location>
</feature>
<dbReference type="PANTHER" id="PTHR30221">
    <property type="entry name" value="SMALL-CONDUCTANCE MECHANOSENSITIVE CHANNEL"/>
    <property type="match status" value="1"/>
</dbReference>
<feature type="transmembrane region" description="Helical" evidence="1">
    <location>
        <begin position="368"/>
        <end position="389"/>
    </location>
</feature>
<feature type="transmembrane region" description="Helical" evidence="1">
    <location>
        <begin position="63"/>
        <end position="88"/>
    </location>
</feature>
<dbReference type="EMBL" id="LDJL01000002">
    <property type="protein sequence ID" value="KRG71661.1"/>
    <property type="molecule type" value="Genomic_DNA"/>
</dbReference>
<comment type="caution">
    <text evidence="1">Lacks conserved residue(s) required for the propagation of feature annotation.</text>
</comment>
<comment type="similarity">
    <text evidence="1">Belongs to the MscS (TC 1.A.23) family.</text>
</comment>
<dbReference type="OrthoDB" id="1411407at2"/>
<comment type="function">
    <text evidence="1">Mechanosensitive channel that participates in the regulation of osmotic pressure changes within the cell, opening in response to stretch forces in the membrane lipid bilayer, without the need for other proteins. Contributes to normal resistance to hypoosmotic shock. Forms an ion channel of 1.0 nanosiemens conductance with a slight preference for anions.</text>
</comment>
<dbReference type="NCBIfam" id="NF033912">
    <property type="entry name" value="msc"/>
    <property type="match status" value="1"/>
</dbReference>
<proteinExistence type="inferred from homology"/>
<reference evidence="2 3" key="1">
    <citation type="submission" date="2015-05" db="EMBL/GenBank/DDBJ databases">
        <title>Genome sequencing and analysis of members of genus Stenotrophomonas.</title>
        <authorList>
            <person name="Patil P.P."/>
            <person name="Midha S."/>
            <person name="Patil P.B."/>
        </authorList>
    </citation>
    <scope>NUCLEOTIDE SEQUENCE [LARGE SCALE GENOMIC DNA]</scope>
    <source>
        <strain evidence="2 3">DSM 21858</strain>
    </source>
</reference>
<dbReference type="InterPro" id="IPR045275">
    <property type="entry name" value="MscS_archaea/bacteria_type"/>
</dbReference>
<keyword evidence="1" id="KW-0997">Cell inner membrane</keyword>
<keyword evidence="1" id="KW-1003">Cell membrane</keyword>
<dbReference type="RefSeq" id="WP_057657049.1">
    <property type="nucleotide sequence ID" value="NZ_LDJL01000002.1"/>
</dbReference>
<feature type="transmembrane region" description="Helical" evidence="1">
    <location>
        <begin position="20"/>
        <end position="42"/>
    </location>
</feature>
<sequence length="512" mass="53685">MDVYSLSQQLQQSIGTYLPMVLGAVGIFVVGLLLALFTRGMIRKAMTASGIEQRIHRQTESHLPLVKIASLIGYWFVLILTLIGVFSVLRFDALSGPFSNLVGEVMLYLPRILLAAGIALVAWLVAVAARLAINRIMQMTQWDEKLSNSAGVKPIASVLGHVIYWLVLLLFLPAVVTALNIEGIMMPLTAMTQQLLEALPQVFAALLIGGTGWLVAKVVRGLVTQLLASTGVDSLGAKAGMGEPGSKDGGKLSELGGTLAFVLVIVPALIAALDALGINAISAPATQMLGIFMDAIPHVLAAAAILIVAWYVGRFAAGLVTRLLSNLGFDGVPARLGLGHVFEQDANKTLTGNAASADGAASRGLSAFVGHLSLFFVMLFAAVEAAHQLGFTGARELLETFIAFGADLLLGAVILVVGYWLADVTASAIQRANPNKGIGLSRIARVAILGLVLAMGLRAMGIADDIVNLAFGLILGAVAIAIALAFGLGGRDAAGKIAERWARDYLQKKDQP</sequence>
<dbReference type="Proteomes" id="UP000052052">
    <property type="component" value="Unassembled WGS sequence"/>
</dbReference>
<feature type="transmembrane region" description="Helical" evidence="1">
    <location>
        <begin position="154"/>
        <end position="178"/>
    </location>
</feature>
<comment type="subunit">
    <text evidence="1">Homoheptamer.</text>
</comment>
<keyword evidence="1" id="KW-1133">Transmembrane helix</keyword>
<feature type="transmembrane region" description="Helical" evidence="1">
    <location>
        <begin position="443"/>
        <end position="463"/>
    </location>
</feature>
<comment type="caution">
    <text evidence="2">The sequence shown here is derived from an EMBL/GenBank/DDBJ whole genome shotgun (WGS) entry which is preliminary data.</text>
</comment>
<dbReference type="InterPro" id="IPR008910">
    <property type="entry name" value="MSC_TM_helix"/>
</dbReference>
<keyword evidence="1" id="KW-0407">Ion channel</keyword>
<dbReference type="Pfam" id="PF05552">
    <property type="entry name" value="MS_channel_1st_1"/>
    <property type="match status" value="4"/>
</dbReference>
<evidence type="ECO:0000313" key="2">
    <source>
        <dbReference type="EMBL" id="KRG71661.1"/>
    </source>
</evidence>
<keyword evidence="1" id="KW-0812">Transmembrane</keyword>
<name>A0A0R0CNU7_9GAMM</name>
<dbReference type="Gene3D" id="1.10.287.1260">
    <property type="match status" value="1"/>
</dbReference>
<feature type="transmembrane region" description="Helical" evidence="1">
    <location>
        <begin position="295"/>
        <end position="313"/>
    </location>
</feature>
<gene>
    <name evidence="2" type="ORF">ABB29_02600</name>
</gene>
<dbReference type="PANTHER" id="PTHR30221:SF1">
    <property type="entry name" value="SMALL-CONDUCTANCE MECHANOSENSITIVE CHANNEL"/>
    <property type="match status" value="1"/>
</dbReference>
<keyword evidence="1" id="KW-0813">Transport</keyword>
<protein>
    <recommendedName>
        <fullName evidence="1">Small-conductance mechanosensitive channel</fullName>
    </recommendedName>
</protein>
<dbReference type="GO" id="GO:0008381">
    <property type="term" value="F:mechanosensitive monoatomic ion channel activity"/>
    <property type="evidence" value="ECO:0007669"/>
    <property type="project" value="InterPro"/>
</dbReference>
<comment type="subcellular location">
    <subcellularLocation>
        <location evidence="1">Cell inner membrane</location>
        <topology evidence="1">Multi-pass membrane protein</topology>
    </subcellularLocation>
</comment>
<accession>A0A0R0CNU7</accession>